<comment type="similarity">
    <text evidence="2 8">Belongs to the Casparian strip membrane proteins (CASP) family.</text>
</comment>
<feature type="domain" description="Casparian strip membrane protein" evidence="9">
    <location>
        <begin position="10"/>
        <end position="151"/>
    </location>
</feature>
<evidence type="ECO:0000259" key="9">
    <source>
        <dbReference type="Pfam" id="PF04535"/>
    </source>
</evidence>
<keyword evidence="5 8" id="KW-0812">Transmembrane</keyword>
<keyword evidence="4 8" id="KW-1003">Cell membrane</keyword>
<dbReference type="GO" id="GO:0005886">
    <property type="term" value="C:plasma membrane"/>
    <property type="evidence" value="ECO:0007669"/>
    <property type="project" value="UniProtKB-SubCell"/>
</dbReference>
<evidence type="ECO:0000256" key="2">
    <source>
        <dbReference type="ARBA" id="ARBA00007651"/>
    </source>
</evidence>
<keyword evidence="11" id="KW-1185">Reference proteome</keyword>
<evidence type="ECO:0000256" key="8">
    <source>
        <dbReference type="RuleBase" id="RU361233"/>
    </source>
</evidence>
<accession>A0A9Q0JM54</accession>
<comment type="caution">
    <text evidence="10">The sequence shown here is derived from an EMBL/GenBank/DDBJ whole genome shotgun (WGS) entry which is preliminary data.</text>
</comment>
<reference evidence="10" key="1">
    <citation type="submission" date="2022-02" db="EMBL/GenBank/DDBJ databases">
        <authorList>
            <person name="Henning P.M."/>
            <person name="McCubbin A.G."/>
            <person name="Shore J.S."/>
        </authorList>
    </citation>
    <scope>NUCLEOTIDE SEQUENCE</scope>
    <source>
        <strain evidence="10">F60SS</strain>
        <tissue evidence="10">Leaves</tissue>
    </source>
</reference>
<comment type="caution">
    <text evidence="8">Lacks conserved residue(s) required for the propagation of feature annotation.</text>
</comment>
<dbReference type="OrthoDB" id="685197at2759"/>
<feature type="transmembrane region" description="Helical" evidence="8">
    <location>
        <begin position="138"/>
        <end position="158"/>
    </location>
</feature>
<dbReference type="PANTHER" id="PTHR33573:SF40">
    <property type="entry name" value="CASP-LIKE PROTEIN 4D2"/>
    <property type="match status" value="1"/>
</dbReference>
<dbReference type="AlphaFoldDB" id="A0A9Q0JM54"/>
<feature type="transmembrane region" description="Helical" evidence="8">
    <location>
        <begin position="102"/>
        <end position="118"/>
    </location>
</feature>
<dbReference type="InterPro" id="IPR006702">
    <property type="entry name" value="CASP_dom"/>
</dbReference>
<comment type="subcellular location">
    <subcellularLocation>
        <location evidence="1 8">Cell membrane</location>
        <topology evidence="1 8">Multi-pass membrane protein</topology>
    </subcellularLocation>
</comment>
<evidence type="ECO:0000256" key="5">
    <source>
        <dbReference type="ARBA" id="ARBA00022692"/>
    </source>
</evidence>
<evidence type="ECO:0000256" key="3">
    <source>
        <dbReference type="ARBA" id="ARBA00011489"/>
    </source>
</evidence>
<evidence type="ECO:0000313" key="10">
    <source>
        <dbReference type="EMBL" id="KAJ4846853.1"/>
    </source>
</evidence>
<evidence type="ECO:0000256" key="6">
    <source>
        <dbReference type="ARBA" id="ARBA00022989"/>
    </source>
</evidence>
<proteinExistence type="inferred from homology"/>
<comment type="subunit">
    <text evidence="3 8">Homodimer and heterodimers.</text>
</comment>
<sequence length="167" mass="18274">MAPPPSAAPRIGVLLLQSLTFACLLISLTLLTTNTATLEVDLLEFKVRFKDVYAYRYMVATTVMGMAYSLCQIVLTLYYITTGNRPMSDDNNLQFDFYGDKVVSYLLLSGAAAAFGATKDLERLFSGSGDVDKFFDKGYASASLLLLGFVCTSMLSVYSSYALPKKV</sequence>
<reference evidence="10" key="2">
    <citation type="journal article" date="2023" name="Plants (Basel)">
        <title>Annotation of the Turnera subulata (Passifloraceae) Draft Genome Reveals the S-Locus Evolved after the Divergence of Turneroideae from Passifloroideae in a Stepwise Manner.</title>
        <authorList>
            <person name="Henning P.M."/>
            <person name="Roalson E.H."/>
            <person name="Mir W."/>
            <person name="McCubbin A.G."/>
            <person name="Shore J.S."/>
        </authorList>
    </citation>
    <scope>NUCLEOTIDE SEQUENCE</scope>
    <source>
        <strain evidence="10">F60SS</strain>
    </source>
</reference>
<dbReference type="Pfam" id="PF04535">
    <property type="entry name" value="CASP_dom"/>
    <property type="match status" value="1"/>
</dbReference>
<feature type="transmembrane region" description="Helical" evidence="8">
    <location>
        <begin position="59"/>
        <end position="81"/>
    </location>
</feature>
<protein>
    <recommendedName>
        <fullName evidence="8">CASP-like protein</fullName>
    </recommendedName>
</protein>
<evidence type="ECO:0000313" key="11">
    <source>
        <dbReference type="Proteomes" id="UP001141552"/>
    </source>
</evidence>
<keyword evidence="7 8" id="KW-0472">Membrane</keyword>
<dbReference type="PANTHER" id="PTHR33573">
    <property type="entry name" value="CASP-LIKE PROTEIN 4A4"/>
    <property type="match status" value="1"/>
</dbReference>
<dbReference type="EMBL" id="JAKUCV010001324">
    <property type="protein sequence ID" value="KAJ4846853.1"/>
    <property type="molecule type" value="Genomic_DNA"/>
</dbReference>
<evidence type="ECO:0000256" key="7">
    <source>
        <dbReference type="ARBA" id="ARBA00023136"/>
    </source>
</evidence>
<evidence type="ECO:0000256" key="4">
    <source>
        <dbReference type="ARBA" id="ARBA00022475"/>
    </source>
</evidence>
<keyword evidence="6 8" id="KW-1133">Transmembrane helix</keyword>
<gene>
    <name evidence="10" type="ORF">Tsubulata_041981</name>
</gene>
<evidence type="ECO:0000256" key="1">
    <source>
        <dbReference type="ARBA" id="ARBA00004651"/>
    </source>
</evidence>
<organism evidence="10 11">
    <name type="scientific">Turnera subulata</name>
    <dbReference type="NCBI Taxonomy" id="218843"/>
    <lineage>
        <taxon>Eukaryota</taxon>
        <taxon>Viridiplantae</taxon>
        <taxon>Streptophyta</taxon>
        <taxon>Embryophyta</taxon>
        <taxon>Tracheophyta</taxon>
        <taxon>Spermatophyta</taxon>
        <taxon>Magnoliopsida</taxon>
        <taxon>eudicotyledons</taxon>
        <taxon>Gunneridae</taxon>
        <taxon>Pentapetalae</taxon>
        <taxon>rosids</taxon>
        <taxon>fabids</taxon>
        <taxon>Malpighiales</taxon>
        <taxon>Passifloraceae</taxon>
        <taxon>Turnera</taxon>
    </lineage>
</organism>
<name>A0A9Q0JM54_9ROSI</name>
<dbReference type="Proteomes" id="UP001141552">
    <property type="component" value="Unassembled WGS sequence"/>
</dbReference>